<name>A0A0S3SWZ8_PHAAN</name>
<gene>
    <name evidence="1" type="primary">Vigan.09G081000</name>
    <name evidence="1" type="ORF">VIGAN_09081000</name>
</gene>
<dbReference type="AlphaFoldDB" id="A0A0S3SWZ8"/>
<keyword evidence="2" id="KW-1185">Reference proteome</keyword>
<accession>A0A0S3SWZ8</accession>
<organism evidence="1 2">
    <name type="scientific">Vigna angularis var. angularis</name>
    <dbReference type="NCBI Taxonomy" id="157739"/>
    <lineage>
        <taxon>Eukaryota</taxon>
        <taxon>Viridiplantae</taxon>
        <taxon>Streptophyta</taxon>
        <taxon>Embryophyta</taxon>
        <taxon>Tracheophyta</taxon>
        <taxon>Spermatophyta</taxon>
        <taxon>Magnoliopsida</taxon>
        <taxon>eudicotyledons</taxon>
        <taxon>Gunneridae</taxon>
        <taxon>Pentapetalae</taxon>
        <taxon>rosids</taxon>
        <taxon>fabids</taxon>
        <taxon>Fabales</taxon>
        <taxon>Fabaceae</taxon>
        <taxon>Papilionoideae</taxon>
        <taxon>50 kb inversion clade</taxon>
        <taxon>NPAAA clade</taxon>
        <taxon>indigoferoid/millettioid clade</taxon>
        <taxon>Phaseoleae</taxon>
        <taxon>Vigna</taxon>
    </lineage>
</organism>
<evidence type="ECO:0000313" key="1">
    <source>
        <dbReference type="EMBL" id="BAT97380.1"/>
    </source>
</evidence>
<proteinExistence type="predicted"/>
<sequence length="78" mass="8678">MARFFCLLMNRPEGSIGPLTVQQANIPSQPNLHDCGVKILKATEIWDGDDKYNGKNMPQYTTVSSNCVFVKIILCVGF</sequence>
<dbReference type="Proteomes" id="UP000291084">
    <property type="component" value="Chromosome 9"/>
</dbReference>
<dbReference type="EMBL" id="AP015042">
    <property type="protein sequence ID" value="BAT97380.1"/>
    <property type="molecule type" value="Genomic_DNA"/>
</dbReference>
<protein>
    <submittedName>
        <fullName evidence="1">Uncharacterized protein</fullName>
    </submittedName>
</protein>
<reference evidence="1 2" key="1">
    <citation type="journal article" date="2015" name="Sci. Rep.">
        <title>The power of single molecule real-time sequencing technology in the de novo assembly of a eukaryotic genome.</title>
        <authorList>
            <person name="Sakai H."/>
            <person name="Naito K."/>
            <person name="Ogiso-Tanaka E."/>
            <person name="Takahashi Y."/>
            <person name="Iseki K."/>
            <person name="Muto C."/>
            <person name="Satou K."/>
            <person name="Teruya K."/>
            <person name="Shiroma A."/>
            <person name="Shimoji M."/>
            <person name="Hirano T."/>
            <person name="Itoh T."/>
            <person name="Kaga A."/>
            <person name="Tomooka N."/>
        </authorList>
    </citation>
    <scope>NUCLEOTIDE SEQUENCE [LARGE SCALE GENOMIC DNA]</scope>
    <source>
        <strain evidence="2">cv. Shumari</strain>
    </source>
</reference>
<evidence type="ECO:0000313" key="2">
    <source>
        <dbReference type="Proteomes" id="UP000291084"/>
    </source>
</evidence>
<dbReference type="OrthoDB" id="1694156at2759"/>